<keyword evidence="3" id="KW-0804">Transcription</keyword>
<evidence type="ECO:0000256" key="3">
    <source>
        <dbReference type="ARBA" id="ARBA00023163"/>
    </source>
</evidence>
<dbReference type="Gene3D" id="3.40.50.2300">
    <property type="match status" value="2"/>
</dbReference>
<dbReference type="SUPFAM" id="SSF47413">
    <property type="entry name" value="lambda repressor-like DNA-binding domains"/>
    <property type="match status" value="1"/>
</dbReference>
<dbReference type="Gene3D" id="1.10.260.40">
    <property type="entry name" value="lambda repressor-like DNA-binding domains"/>
    <property type="match status" value="1"/>
</dbReference>
<dbReference type="GO" id="GO:0000976">
    <property type="term" value="F:transcription cis-regulatory region binding"/>
    <property type="evidence" value="ECO:0007669"/>
    <property type="project" value="TreeGrafter"/>
</dbReference>
<dbReference type="InterPro" id="IPR012771">
    <property type="entry name" value="Trehalos_R_gpbac"/>
</dbReference>
<organism evidence="5 6">
    <name type="scientific">Pasteurella canis</name>
    <dbReference type="NCBI Taxonomy" id="753"/>
    <lineage>
        <taxon>Bacteria</taxon>
        <taxon>Pseudomonadati</taxon>
        <taxon>Pseudomonadota</taxon>
        <taxon>Gammaproteobacteria</taxon>
        <taxon>Pasteurellales</taxon>
        <taxon>Pasteurellaceae</taxon>
        <taxon>Pasteurella</taxon>
    </lineage>
</organism>
<dbReference type="PANTHER" id="PTHR30146:SF146">
    <property type="entry name" value="HTH-TYPE TRANSCRIPTIONAL REGULATOR TRER"/>
    <property type="match status" value="1"/>
</dbReference>
<dbReference type="AlphaFoldDB" id="A0A379EVF5"/>
<dbReference type="InterPro" id="IPR046335">
    <property type="entry name" value="LacI/GalR-like_sensor"/>
</dbReference>
<dbReference type="GO" id="GO:0045892">
    <property type="term" value="P:negative regulation of DNA-templated transcription"/>
    <property type="evidence" value="ECO:0007669"/>
    <property type="project" value="InterPro"/>
</dbReference>
<evidence type="ECO:0000259" key="4">
    <source>
        <dbReference type="PROSITE" id="PS50932"/>
    </source>
</evidence>
<dbReference type="CDD" id="cd01392">
    <property type="entry name" value="HTH_LacI"/>
    <property type="match status" value="1"/>
</dbReference>
<sequence length="314" mass="35313">MTKLTIKDIARLSGVGKSTVSRVLNNDSKVSEATRQRVQHVIAQYGFQPSKSARAMRGVTDRVIGIIVTRLSSTAENQVLSSILPLLYGQQCEPIIVESQFKPELVKEHLAFFQKRGVDGVILFAFSELDERDLEGWQHNMVVIARNYTTFSSIYYDDTKAVRLLMSHLYEQGHRQISYLGVNDQDTTTGYARHQAYLHFCQQYSLQPCSLQGELGYEWAYNHTSAVIFPEVSALVCATDTLAIGALKYLQEQQLSHIQVCGVGKSRLLQFLFPKVLSVDLGFDQVGEVAVKQLFALLAHQPIQHDCLDCRLVI</sequence>
<keyword evidence="1" id="KW-0805">Transcription regulation</keyword>
<dbReference type="EMBL" id="UGTV01000015">
    <property type="protein sequence ID" value="SUC10340.1"/>
    <property type="molecule type" value="Genomic_DNA"/>
</dbReference>
<dbReference type="CDD" id="cd01542">
    <property type="entry name" value="PBP1_TreR-like"/>
    <property type="match status" value="1"/>
</dbReference>
<dbReference type="InterPro" id="IPR028082">
    <property type="entry name" value="Peripla_BP_I"/>
</dbReference>
<dbReference type="PANTHER" id="PTHR30146">
    <property type="entry name" value="LACI-RELATED TRANSCRIPTIONAL REPRESSOR"/>
    <property type="match status" value="1"/>
</dbReference>
<dbReference type="GO" id="GO:0005991">
    <property type="term" value="P:trehalose metabolic process"/>
    <property type="evidence" value="ECO:0007669"/>
    <property type="project" value="InterPro"/>
</dbReference>
<evidence type="ECO:0000313" key="6">
    <source>
        <dbReference type="Proteomes" id="UP000254704"/>
    </source>
</evidence>
<evidence type="ECO:0000256" key="2">
    <source>
        <dbReference type="ARBA" id="ARBA00023125"/>
    </source>
</evidence>
<keyword evidence="2" id="KW-0238">DNA-binding</keyword>
<dbReference type="Pfam" id="PF00356">
    <property type="entry name" value="LacI"/>
    <property type="match status" value="1"/>
</dbReference>
<dbReference type="PROSITE" id="PS50932">
    <property type="entry name" value="HTH_LACI_2"/>
    <property type="match status" value="1"/>
</dbReference>
<protein>
    <submittedName>
        <fullName evidence="5">HTH-type transcriptional regulator TreR</fullName>
    </submittedName>
</protein>
<name>A0A379EVF5_9PAST</name>
<dbReference type="SUPFAM" id="SSF53822">
    <property type="entry name" value="Periplasmic binding protein-like I"/>
    <property type="match status" value="1"/>
</dbReference>
<feature type="domain" description="HTH lacI-type" evidence="4">
    <location>
        <begin position="4"/>
        <end position="58"/>
    </location>
</feature>
<proteinExistence type="predicted"/>
<gene>
    <name evidence="5" type="primary">treR</name>
    <name evidence="5" type="ORF">NCTC11621_01391</name>
</gene>
<dbReference type="Proteomes" id="UP000254704">
    <property type="component" value="Unassembled WGS sequence"/>
</dbReference>
<dbReference type="RefSeq" id="WP_049216270.1">
    <property type="nucleotide sequence ID" value="NZ_CP083262.1"/>
</dbReference>
<accession>A0A379EVF5</accession>
<dbReference type="InterPro" id="IPR000843">
    <property type="entry name" value="HTH_LacI"/>
</dbReference>
<evidence type="ECO:0000256" key="1">
    <source>
        <dbReference type="ARBA" id="ARBA00023015"/>
    </source>
</evidence>
<dbReference type="NCBIfam" id="TIGR02405">
    <property type="entry name" value="trehalos_R_Ecol"/>
    <property type="match status" value="1"/>
</dbReference>
<dbReference type="SMART" id="SM00354">
    <property type="entry name" value="HTH_LACI"/>
    <property type="match status" value="1"/>
</dbReference>
<dbReference type="GO" id="GO:0003700">
    <property type="term" value="F:DNA-binding transcription factor activity"/>
    <property type="evidence" value="ECO:0007669"/>
    <property type="project" value="TreeGrafter"/>
</dbReference>
<evidence type="ECO:0000313" key="5">
    <source>
        <dbReference type="EMBL" id="SUC10340.1"/>
    </source>
</evidence>
<dbReference type="PROSITE" id="PS00356">
    <property type="entry name" value="HTH_LACI_1"/>
    <property type="match status" value="1"/>
</dbReference>
<dbReference type="Pfam" id="PF13377">
    <property type="entry name" value="Peripla_BP_3"/>
    <property type="match status" value="1"/>
</dbReference>
<dbReference type="InterPro" id="IPR010982">
    <property type="entry name" value="Lambda_DNA-bd_dom_sf"/>
</dbReference>
<dbReference type="PRINTS" id="PR00036">
    <property type="entry name" value="HTHLACI"/>
</dbReference>
<reference evidence="5 6" key="1">
    <citation type="submission" date="2018-06" db="EMBL/GenBank/DDBJ databases">
        <authorList>
            <consortium name="Pathogen Informatics"/>
            <person name="Doyle S."/>
        </authorList>
    </citation>
    <scope>NUCLEOTIDE SEQUENCE [LARGE SCALE GENOMIC DNA]</scope>
    <source>
        <strain evidence="5 6">NCTC11621</strain>
    </source>
</reference>